<evidence type="ECO:0000313" key="5">
    <source>
        <dbReference type="Proteomes" id="UP000054408"/>
    </source>
</evidence>
<dbReference type="OrthoDB" id="67700at2759"/>
<feature type="transmembrane region" description="Helical" evidence="2">
    <location>
        <begin position="194"/>
        <end position="211"/>
    </location>
</feature>
<evidence type="ECO:0000259" key="3">
    <source>
        <dbReference type="PROSITE" id="PS50222"/>
    </source>
</evidence>
<feature type="region of interest" description="Disordered" evidence="1">
    <location>
        <begin position="253"/>
        <end position="272"/>
    </location>
</feature>
<gene>
    <name evidence="4" type="ORF">AMSG_00053</name>
</gene>
<evidence type="ECO:0000313" key="4">
    <source>
        <dbReference type="EMBL" id="KNC45939.1"/>
    </source>
</evidence>
<reference evidence="4 5" key="1">
    <citation type="submission" date="2010-05" db="EMBL/GenBank/DDBJ databases">
        <title>The Genome Sequence of Thecamonas trahens ATCC 50062.</title>
        <authorList>
            <consortium name="The Broad Institute Genome Sequencing Platform"/>
            <person name="Russ C."/>
            <person name="Cuomo C."/>
            <person name="Shea T."/>
            <person name="Young S.K."/>
            <person name="Zeng Q."/>
            <person name="Koehrsen M."/>
            <person name="Haas B."/>
            <person name="Borodovsky M."/>
            <person name="Guigo R."/>
            <person name="Alvarado L."/>
            <person name="Berlin A."/>
            <person name="Bochicchio J."/>
            <person name="Borenstein D."/>
            <person name="Chapman S."/>
            <person name="Chen Z."/>
            <person name="Freedman E."/>
            <person name="Gellesch M."/>
            <person name="Goldberg J."/>
            <person name="Griggs A."/>
            <person name="Gujja S."/>
            <person name="Heilman E."/>
            <person name="Heiman D."/>
            <person name="Hepburn T."/>
            <person name="Howarth C."/>
            <person name="Jen D."/>
            <person name="Larson L."/>
            <person name="Mehta T."/>
            <person name="Park D."/>
            <person name="Pearson M."/>
            <person name="Roberts A."/>
            <person name="Saif S."/>
            <person name="Shenoy N."/>
            <person name="Sisk P."/>
            <person name="Stolte C."/>
            <person name="Sykes S."/>
            <person name="Thomson T."/>
            <person name="Walk T."/>
            <person name="White J."/>
            <person name="Yandava C."/>
            <person name="Burger G."/>
            <person name="Gray M.W."/>
            <person name="Holland P.W.H."/>
            <person name="King N."/>
            <person name="Lang F.B.F."/>
            <person name="Roger A.J."/>
            <person name="Ruiz-Trillo I."/>
            <person name="Lander E."/>
            <person name="Nusbaum C."/>
        </authorList>
    </citation>
    <scope>NUCLEOTIDE SEQUENCE [LARGE SCALE GENOMIC DNA]</scope>
    <source>
        <strain evidence="4 5">ATCC 50062</strain>
    </source>
</reference>
<dbReference type="GeneID" id="25559880"/>
<dbReference type="PANTHER" id="PTHR40849:SF2">
    <property type="entry name" value="RGS DOMAIN-CONTAINING PROTEIN"/>
    <property type="match status" value="1"/>
</dbReference>
<dbReference type="PROSITE" id="PS50222">
    <property type="entry name" value="EF_HAND_2"/>
    <property type="match status" value="1"/>
</dbReference>
<evidence type="ECO:0000256" key="2">
    <source>
        <dbReference type="SAM" id="Phobius"/>
    </source>
</evidence>
<dbReference type="PROSITE" id="PS00018">
    <property type="entry name" value="EF_HAND_1"/>
    <property type="match status" value="1"/>
</dbReference>
<keyword evidence="5" id="KW-1185">Reference proteome</keyword>
<dbReference type="EMBL" id="GL349433">
    <property type="protein sequence ID" value="KNC45939.1"/>
    <property type="molecule type" value="Genomic_DNA"/>
</dbReference>
<protein>
    <recommendedName>
        <fullName evidence="3">EF-hand domain-containing protein</fullName>
    </recommendedName>
</protein>
<evidence type="ECO:0000256" key="1">
    <source>
        <dbReference type="SAM" id="MobiDB-lite"/>
    </source>
</evidence>
<dbReference type="OMA" id="MANEKIQ"/>
<name>A0A0L0D0N8_THETB</name>
<feature type="transmembrane region" description="Helical" evidence="2">
    <location>
        <begin position="294"/>
        <end position="317"/>
    </location>
</feature>
<organism evidence="4 5">
    <name type="scientific">Thecamonas trahens ATCC 50062</name>
    <dbReference type="NCBI Taxonomy" id="461836"/>
    <lineage>
        <taxon>Eukaryota</taxon>
        <taxon>Apusozoa</taxon>
        <taxon>Apusomonadida</taxon>
        <taxon>Apusomonadidae</taxon>
        <taxon>Thecamonas</taxon>
    </lineage>
</organism>
<keyword evidence="2" id="KW-0812">Transmembrane</keyword>
<accession>A0A0L0D0N8</accession>
<feature type="transmembrane region" description="Helical" evidence="2">
    <location>
        <begin position="105"/>
        <end position="132"/>
    </location>
</feature>
<dbReference type="InterPro" id="IPR002048">
    <property type="entry name" value="EF_hand_dom"/>
</dbReference>
<dbReference type="RefSeq" id="XP_013762922.1">
    <property type="nucleotide sequence ID" value="XM_013907468.1"/>
</dbReference>
<keyword evidence="2" id="KW-0472">Membrane</keyword>
<dbReference type="eggNOG" id="ENOG502S1H7">
    <property type="taxonomic scope" value="Eukaryota"/>
</dbReference>
<proteinExistence type="predicted"/>
<dbReference type="PANTHER" id="PTHR40849">
    <property type="entry name" value="C2 CALCIUM-DEPENDENT MEMBRANE TARGETING"/>
    <property type="match status" value="1"/>
</dbReference>
<dbReference type="Proteomes" id="UP000054408">
    <property type="component" value="Unassembled WGS sequence"/>
</dbReference>
<dbReference type="GO" id="GO:0005509">
    <property type="term" value="F:calcium ion binding"/>
    <property type="evidence" value="ECO:0007669"/>
    <property type="project" value="InterPro"/>
</dbReference>
<dbReference type="InterPro" id="IPR018247">
    <property type="entry name" value="EF_Hand_1_Ca_BS"/>
</dbReference>
<dbReference type="AlphaFoldDB" id="A0A0L0D0N8"/>
<sequence length="405" mass="44441">MPGGLRLADKAGLLAAVKARAKDPYMPAVVQRAVDATIDDIWPDVKIEVMGAVLDKMAVAKVPVDHGRPPPCCGWPGPLAWLRAGFLYTLRPYDRSLWRRLRNPLFLLLTLASVFPLFGVPQAFYLAVLLAIDHSDEFQLVDFILSFKGVQFITGGLFPACYGAVLYYLCTTGPDSPAVNECAKTGPTLPLWEAGFFLLQVVMVWLAAALLPRSEKKGGTSLEVLSSAHAQYDVDGNGILSPDEVYAFHARHGTPSSDDGSRSGDASAVDPHSPGRIVGSCCGKPRYAGRGGRLRAFVILDAFVFLVCFSVIVWAALDDHDRRTSIAAEGLSSNWRLKSTIYWTKTLYGLLSVHFLIFKVPILGRLLTHARPTGYNRHGKCVPRDYPRHRVKHLPPDADAEYLQV</sequence>
<keyword evidence="2" id="KW-1133">Transmembrane helix</keyword>
<feature type="transmembrane region" description="Helical" evidence="2">
    <location>
        <begin position="347"/>
        <end position="367"/>
    </location>
</feature>
<feature type="domain" description="EF-hand" evidence="3">
    <location>
        <begin position="220"/>
        <end position="255"/>
    </location>
</feature>